<organism evidence="1 2">
    <name type="scientific">Candidatus Giovannonibacteria bacterium GW2011_GWA2_44_26</name>
    <dbReference type="NCBI Taxonomy" id="1618648"/>
    <lineage>
        <taxon>Bacteria</taxon>
        <taxon>Candidatus Giovannoniibacteriota</taxon>
    </lineage>
</organism>
<dbReference type="Proteomes" id="UP000033945">
    <property type="component" value="Unassembled WGS sequence"/>
</dbReference>
<accession>A0A0G1LVU1</accession>
<comment type="caution">
    <text evidence="1">The sequence shown here is derived from an EMBL/GenBank/DDBJ whole genome shotgun (WGS) entry which is preliminary data.</text>
</comment>
<dbReference type="AlphaFoldDB" id="A0A0G1LVU1"/>
<protein>
    <submittedName>
        <fullName evidence="1">Uncharacterized protein</fullName>
    </submittedName>
</protein>
<evidence type="ECO:0000313" key="1">
    <source>
        <dbReference type="EMBL" id="KKT63854.1"/>
    </source>
</evidence>
<name>A0A0G1LVU1_9BACT</name>
<reference evidence="1 2" key="1">
    <citation type="journal article" date="2015" name="Nature">
        <title>rRNA introns, odd ribosomes, and small enigmatic genomes across a large radiation of phyla.</title>
        <authorList>
            <person name="Brown C.T."/>
            <person name="Hug L.A."/>
            <person name="Thomas B.C."/>
            <person name="Sharon I."/>
            <person name="Castelle C.J."/>
            <person name="Singh A."/>
            <person name="Wilkins M.J."/>
            <person name="Williams K.H."/>
            <person name="Banfield J.F."/>
        </authorList>
    </citation>
    <scope>NUCLEOTIDE SEQUENCE [LARGE SCALE GENOMIC DNA]</scope>
</reference>
<sequence>MNLNDEQERNQFYRLLASVLDRNKITLTEMRQNKVAENAIASLMELEAGLSRFEFEKLVAHVSIYLATHELNLSKGLLCALDFTPAGEPNKQFSHLPTLDQTEKMPDGKTRAMYGKWL</sequence>
<gene>
    <name evidence="1" type="ORF">UW55_C0001G0147</name>
</gene>
<evidence type="ECO:0000313" key="2">
    <source>
        <dbReference type="Proteomes" id="UP000033945"/>
    </source>
</evidence>
<dbReference type="EMBL" id="LCIT01000001">
    <property type="protein sequence ID" value="KKT63854.1"/>
    <property type="molecule type" value="Genomic_DNA"/>
</dbReference>
<proteinExistence type="predicted"/>